<evidence type="ECO:0000256" key="1">
    <source>
        <dbReference type="SAM" id="MobiDB-lite"/>
    </source>
</evidence>
<feature type="region of interest" description="Disordered" evidence="1">
    <location>
        <begin position="14"/>
        <end position="45"/>
    </location>
</feature>
<sequence>MVAAVAVTGALTTGAADPAVGGGDRATSGVTVSSPAGVTLGGPDAHRFHLDRQRRLTADVYETAWTDGNTTVRVSTRARSHVRVQREAGRVTVDAEQAPDTAGRSDSELIVRQKRYGMSAVNQQVALGMDPAEARKTFAADDGEPPVIDTWCVDISAEGDLLQSHGCVVRHLDQDDEYGRYIADEMTTSALSRDYDSWFPYGLTRVDSILYYKGGEQVVKWSPISDKPVSECGSVEVGVEGNGGSVSVSTPICPDTFGPSVIPAANDPKFGAAWSGPPSDPGKFMGTEGVTLVKQAAGAPPTTLRNEITYSW</sequence>
<proteinExistence type="predicted"/>
<dbReference type="AlphaFoldDB" id="A0A918D986"/>
<keyword evidence="3" id="KW-1185">Reference proteome</keyword>
<name>A0A918D986_9ACTN</name>
<reference evidence="2 3" key="1">
    <citation type="journal article" date="2014" name="Int. J. Syst. Evol. Microbiol.">
        <title>Complete genome sequence of Corynebacterium casei LMG S-19264T (=DSM 44701T), isolated from a smear-ripened cheese.</title>
        <authorList>
            <consortium name="US DOE Joint Genome Institute (JGI-PGF)"/>
            <person name="Walter F."/>
            <person name="Albersmeier A."/>
            <person name="Kalinowski J."/>
            <person name="Ruckert C."/>
        </authorList>
    </citation>
    <scope>NUCLEOTIDE SEQUENCE [LARGE SCALE GENOMIC DNA]</scope>
    <source>
        <strain evidence="2 3">CGMCC 4.7111</strain>
    </source>
</reference>
<dbReference type="EMBL" id="BMMM01000021">
    <property type="protein sequence ID" value="GGN88323.1"/>
    <property type="molecule type" value="Genomic_DNA"/>
</dbReference>
<organism evidence="2 3">
    <name type="scientific">Streptomyces albiflavescens</name>
    <dbReference type="NCBI Taxonomy" id="1623582"/>
    <lineage>
        <taxon>Bacteria</taxon>
        <taxon>Bacillati</taxon>
        <taxon>Actinomycetota</taxon>
        <taxon>Actinomycetes</taxon>
        <taxon>Kitasatosporales</taxon>
        <taxon>Streptomycetaceae</taxon>
        <taxon>Streptomyces</taxon>
    </lineage>
</organism>
<accession>A0A918D986</accession>
<comment type="caution">
    <text evidence="2">The sequence shown here is derived from an EMBL/GenBank/DDBJ whole genome shotgun (WGS) entry which is preliminary data.</text>
</comment>
<gene>
    <name evidence="2" type="ORF">GCM10011579_082010</name>
</gene>
<evidence type="ECO:0000313" key="3">
    <source>
        <dbReference type="Proteomes" id="UP000600365"/>
    </source>
</evidence>
<evidence type="ECO:0000313" key="2">
    <source>
        <dbReference type="EMBL" id="GGN88323.1"/>
    </source>
</evidence>
<dbReference type="Proteomes" id="UP000600365">
    <property type="component" value="Unassembled WGS sequence"/>
</dbReference>
<protein>
    <submittedName>
        <fullName evidence="2">Uncharacterized protein</fullName>
    </submittedName>
</protein>